<reference evidence="1 2" key="1">
    <citation type="journal article" date="2020" name="Insects">
        <title>Bacteria Belonging to Pseudomonas typographi sp. nov. from the Bark Beetle Ips typographus Have Genomic Potential to Aid in the Host Ecology.</title>
        <authorList>
            <person name="Peral-Aranega E."/>
            <person name="Saati-Santamaria Z."/>
            <person name="Kolarik M."/>
            <person name="Rivas R."/>
            <person name="Garcia-Fraile P."/>
        </authorList>
    </citation>
    <scope>NUCLEOTIDE SEQUENCE [LARGE SCALE GENOMIC DNA]</scope>
    <source>
        <strain evidence="1 2">CA3A</strain>
    </source>
</reference>
<gene>
    <name evidence="1" type="ORF">HAQ05_26630</name>
</gene>
<evidence type="ECO:0000313" key="2">
    <source>
        <dbReference type="Proteomes" id="UP000805841"/>
    </source>
</evidence>
<proteinExistence type="predicted"/>
<dbReference type="EMBL" id="JAAOCA010000060">
    <property type="protein sequence ID" value="MBD1602259.1"/>
    <property type="molecule type" value="Genomic_DNA"/>
</dbReference>
<evidence type="ECO:0000313" key="1">
    <source>
        <dbReference type="EMBL" id="MBD1602259.1"/>
    </source>
</evidence>
<organism evidence="1 2">
    <name type="scientific">Pseudomonas typographi</name>
    <dbReference type="NCBI Taxonomy" id="2715964"/>
    <lineage>
        <taxon>Bacteria</taxon>
        <taxon>Pseudomonadati</taxon>
        <taxon>Pseudomonadota</taxon>
        <taxon>Gammaproteobacteria</taxon>
        <taxon>Pseudomonadales</taxon>
        <taxon>Pseudomonadaceae</taxon>
        <taxon>Pseudomonas</taxon>
    </lineage>
</organism>
<accession>A0ABR7ZAB9</accession>
<protein>
    <submittedName>
        <fullName evidence="1">Phage tail protein</fullName>
    </submittedName>
</protein>
<dbReference type="Proteomes" id="UP000805841">
    <property type="component" value="Unassembled WGS sequence"/>
</dbReference>
<sequence length="114" mass="12491">MTVADEFIWCPYIEPTGTGTFRVRSAQFGSGYKQVASDGINNESQSWPLTFRGSEAYVLEILNFLRSKAGYIPFTWTPPLGSQAKFTCTSYGATPLGGGNFTLTATFDQYFGVS</sequence>
<comment type="caution">
    <text evidence="1">The sequence shown here is derived from an EMBL/GenBank/DDBJ whole genome shotgun (WGS) entry which is preliminary data.</text>
</comment>
<dbReference type="InterPro" id="IPR010265">
    <property type="entry name" value="Phage_lambda_TipM"/>
</dbReference>
<name>A0ABR7ZAB9_9PSED</name>
<dbReference type="Pfam" id="PF05939">
    <property type="entry name" value="Phage_min_tail"/>
    <property type="match status" value="1"/>
</dbReference>
<keyword evidence="2" id="KW-1185">Reference proteome</keyword>